<dbReference type="PRINTS" id="PR01727">
    <property type="entry name" value="DNABINDINGHU"/>
</dbReference>
<evidence type="ECO:0000256" key="3">
    <source>
        <dbReference type="ARBA" id="ARBA00016145"/>
    </source>
</evidence>
<dbReference type="GO" id="GO:0006260">
    <property type="term" value="P:DNA replication"/>
    <property type="evidence" value="ECO:0007669"/>
    <property type="project" value="UniProtKB-KW"/>
</dbReference>
<comment type="subcellular location">
    <subcellularLocation>
        <location evidence="1">Virion</location>
    </subcellularLocation>
</comment>
<dbReference type="GO" id="GO:0030527">
    <property type="term" value="F:structural constituent of chromatin"/>
    <property type="evidence" value="ECO:0007669"/>
    <property type="project" value="InterPro"/>
</dbReference>
<evidence type="ECO:0000256" key="6">
    <source>
        <dbReference type="ARBA" id="ARBA00033120"/>
    </source>
</evidence>
<evidence type="ECO:0000313" key="10">
    <source>
        <dbReference type="EMBL" id="PIS42324.1"/>
    </source>
</evidence>
<dbReference type="SMART" id="SM00411">
    <property type="entry name" value="BHL"/>
    <property type="match status" value="1"/>
</dbReference>
<dbReference type="CDD" id="cd00591">
    <property type="entry name" value="HU_IHF"/>
    <property type="match status" value="1"/>
</dbReference>
<dbReference type="Proteomes" id="UP000231542">
    <property type="component" value="Unassembled WGS sequence"/>
</dbReference>
<evidence type="ECO:0000313" key="11">
    <source>
        <dbReference type="Proteomes" id="UP000231542"/>
    </source>
</evidence>
<sequence length="93" mass="10189">MSKMTKSQLMTTLAEKTGLAKKDVVTLLEALTELAYNETKSSGEFTLPGIGKMVKRHREARMGRNPATGEQIQIPAKTVLKFRVAKAAKDAIL</sequence>
<name>A0A2H0YV17_9BACT</name>
<dbReference type="SUPFAM" id="SSF47729">
    <property type="entry name" value="IHF-like DNA-binding proteins"/>
    <property type="match status" value="1"/>
</dbReference>
<keyword evidence="5" id="KW-0426">Late protein</keyword>
<dbReference type="Pfam" id="PF00216">
    <property type="entry name" value="Bac_DNA_binding"/>
    <property type="match status" value="1"/>
</dbReference>
<dbReference type="PANTHER" id="PTHR33175:SF13">
    <property type="entry name" value="HISTONE-LIKE PROTEIN"/>
    <property type="match status" value="1"/>
</dbReference>
<comment type="caution">
    <text evidence="10">The sequence shown here is derived from an EMBL/GenBank/DDBJ whole genome shotgun (WGS) entry which is preliminary data.</text>
</comment>
<dbReference type="InterPro" id="IPR000119">
    <property type="entry name" value="Hist_DNA-bd"/>
</dbReference>
<evidence type="ECO:0000256" key="4">
    <source>
        <dbReference type="ARBA" id="ARBA00022705"/>
    </source>
</evidence>
<protein>
    <recommendedName>
        <fullName evidence="3">Viral histone-like protein</fullName>
    </recommendedName>
    <alternativeName>
        <fullName evidence="7">DNA-binding protein pA104R</fullName>
    </alternativeName>
    <alternativeName>
        <fullName evidence="6">pA104R</fullName>
    </alternativeName>
</protein>
<keyword evidence="10" id="KW-0238">DNA-binding</keyword>
<dbReference type="AlphaFoldDB" id="A0A2H0YV17"/>
<reference evidence="10 11" key="1">
    <citation type="submission" date="2017-09" db="EMBL/GenBank/DDBJ databases">
        <title>Depth-based differentiation of microbial function through sediment-hosted aquifers and enrichment of novel symbionts in the deep terrestrial subsurface.</title>
        <authorList>
            <person name="Probst A.J."/>
            <person name="Ladd B."/>
            <person name="Jarett J.K."/>
            <person name="Geller-Mcgrath D.E."/>
            <person name="Sieber C.M."/>
            <person name="Emerson J.B."/>
            <person name="Anantharaman K."/>
            <person name="Thomas B.C."/>
            <person name="Malmstrom R."/>
            <person name="Stieglmeier M."/>
            <person name="Klingl A."/>
            <person name="Woyke T."/>
            <person name="Ryan C.M."/>
            <person name="Banfield J.F."/>
        </authorList>
    </citation>
    <scope>NUCLEOTIDE SEQUENCE [LARGE SCALE GENOMIC DNA]</scope>
    <source>
        <strain evidence="10">CG08_land_8_20_14_0_20_40_16</strain>
    </source>
</reference>
<accession>A0A2H0YV17</accession>
<evidence type="ECO:0000256" key="5">
    <source>
        <dbReference type="ARBA" id="ARBA00022921"/>
    </source>
</evidence>
<evidence type="ECO:0000256" key="2">
    <source>
        <dbReference type="ARBA" id="ARBA00011738"/>
    </source>
</evidence>
<dbReference type="GO" id="GO:0003677">
    <property type="term" value="F:DNA binding"/>
    <property type="evidence" value="ECO:0007669"/>
    <property type="project" value="UniProtKB-KW"/>
</dbReference>
<dbReference type="EMBL" id="PEXU01000048">
    <property type="protein sequence ID" value="PIS42324.1"/>
    <property type="molecule type" value="Genomic_DNA"/>
</dbReference>
<comment type="function">
    <text evidence="8">DNA-binding protein that plays a critical role in nucleoid compaction, genome replication and DNA replication and transcription. Binds to both ssDNA and dsDNA with a binding site covering about 15 nucleotides. Displays DNA-supercoiling activity only when associated with the viral DNA topoisomerase 2.</text>
</comment>
<proteinExistence type="inferred from homology"/>
<dbReference type="PANTHER" id="PTHR33175">
    <property type="entry name" value="DNA-BINDING PROTEIN HU"/>
    <property type="match status" value="1"/>
</dbReference>
<dbReference type="Gene3D" id="4.10.520.10">
    <property type="entry name" value="IHF-like DNA-binding proteins"/>
    <property type="match status" value="1"/>
</dbReference>
<dbReference type="GO" id="GO:0005829">
    <property type="term" value="C:cytosol"/>
    <property type="evidence" value="ECO:0007669"/>
    <property type="project" value="TreeGrafter"/>
</dbReference>
<comment type="subunit">
    <text evidence="2">Homodimer.</text>
</comment>
<dbReference type="InterPro" id="IPR010992">
    <property type="entry name" value="IHF-like_DNA-bd_dom_sf"/>
</dbReference>
<evidence type="ECO:0000256" key="7">
    <source>
        <dbReference type="ARBA" id="ARBA00033227"/>
    </source>
</evidence>
<evidence type="ECO:0000256" key="1">
    <source>
        <dbReference type="ARBA" id="ARBA00004328"/>
    </source>
</evidence>
<comment type="similarity">
    <text evidence="9">Belongs to the bacterial histone-like protein family.</text>
</comment>
<evidence type="ECO:0000256" key="9">
    <source>
        <dbReference type="RuleBase" id="RU003939"/>
    </source>
</evidence>
<evidence type="ECO:0000256" key="8">
    <source>
        <dbReference type="ARBA" id="ARBA00046140"/>
    </source>
</evidence>
<keyword evidence="4" id="KW-0235">DNA replication</keyword>
<gene>
    <name evidence="10" type="ORF">COT24_04180</name>
</gene>
<organism evidence="10 11">
    <name type="scientific">Candidatus Kerfeldbacteria bacterium CG08_land_8_20_14_0_20_40_16</name>
    <dbReference type="NCBI Taxonomy" id="2014244"/>
    <lineage>
        <taxon>Bacteria</taxon>
        <taxon>Candidatus Kerfeldiibacteriota</taxon>
    </lineage>
</organism>